<dbReference type="Proteomes" id="UP000049983">
    <property type="component" value="Unassembled WGS sequence"/>
</dbReference>
<evidence type="ECO:0000256" key="2">
    <source>
        <dbReference type="SAM" id="Phobius"/>
    </source>
</evidence>
<keyword evidence="4" id="KW-1185">Reference proteome</keyword>
<name>A0A0M6ZP91_9HYPH</name>
<dbReference type="RefSeq" id="WP_144435996.1">
    <property type="nucleotide sequence ID" value="NZ_CXWA01000003.1"/>
</dbReference>
<sequence length="236" mass="25001">MRALSSPAVILGVVSCLFALGVVVAGFLLAEHQRAILSTDQRKSDAERALLISELKDARLTGPRLRLEELAALPLIPEFVDLSRRQPDGLEAQELRAYLRTVLKAASSETGLARIAIVDAEGRQLLSVDSLISNETTEESHRLAAIVYDINDPAKAAGKIAGYVPKTAMSMLLPSDTNSPTSTAGISSSTSANSGTRAVLDIPGTTRLLSLVAGIAIAFFGLSGAVLLRRQILRKS</sequence>
<reference evidence="4" key="1">
    <citation type="submission" date="2015-07" db="EMBL/GenBank/DDBJ databases">
        <authorList>
            <person name="Rodrigo-Torres Lidia"/>
            <person name="Arahal R.David."/>
        </authorList>
    </citation>
    <scope>NUCLEOTIDE SEQUENCE [LARGE SCALE GENOMIC DNA]</scope>
    <source>
        <strain evidence="4">CECT 5096</strain>
    </source>
</reference>
<evidence type="ECO:0000256" key="1">
    <source>
        <dbReference type="SAM" id="MobiDB-lite"/>
    </source>
</evidence>
<protein>
    <submittedName>
        <fullName evidence="3">Uncharacterized protein</fullName>
    </submittedName>
</protein>
<organism evidence="3 4">
    <name type="scientific">Roseibium album</name>
    <dbReference type="NCBI Taxonomy" id="311410"/>
    <lineage>
        <taxon>Bacteria</taxon>
        <taxon>Pseudomonadati</taxon>
        <taxon>Pseudomonadota</taxon>
        <taxon>Alphaproteobacteria</taxon>
        <taxon>Hyphomicrobiales</taxon>
        <taxon>Stappiaceae</taxon>
        <taxon>Roseibium</taxon>
    </lineage>
</organism>
<dbReference type="EMBL" id="CXWC01000001">
    <property type="protein sequence ID" value="CTQ64167.1"/>
    <property type="molecule type" value="Genomic_DNA"/>
</dbReference>
<proteinExistence type="predicted"/>
<dbReference type="PROSITE" id="PS51257">
    <property type="entry name" value="PROKAR_LIPOPROTEIN"/>
    <property type="match status" value="1"/>
</dbReference>
<keyword evidence="2" id="KW-0472">Membrane</keyword>
<feature type="transmembrane region" description="Helical" evidence="2">
    <location>
        <begin position="208"/>
        <end position="228"/>
    </location>
</feature>
<keyword evidence="2" id="KW-0812">Transmembrane</keyword>
<keyword evidence="2" id="KW-1133">Transmembrane helix</keyword>
<accession>A0A0M6ZP91</accession>
<feature type="compositionally biased region" description="Low complexity" evidence="1">
    <location>
        <begin position="178"/>
        <end position="194"/>
    </location>
</feature>
<evidence type="ECO:0000313" key="4">
    <source>
        <dbReference type="Proteomes" id="UP000049983"/>
    </source>
</evidence>
<dbReference type="GeneID" id="97667749"/>
<gene>
    <name evidence="3" type="ORF">LA5096_00283</name>
</gene>
<feature type="region of interest" description="Disordered" evidence="1">
    <location>
        <begin position="175"/>
        <end position="194"/>
    </location>
</feature>
<evidence type="ECO:0000313" key="3">
    <source>
        <dbReference type="EMBL" id="CTQ64167.1"/>
    </source>
</evidence>
<dbReference type="AlphaFoldDB" id="A0A0M6ZP91"/>
<dbReference type="STRING" id="311410.LA5095_02914"/>